<dbReference type="InterPro" id="IPR022622">
    <property type="entry name" value="DUF3492"/>
</dbReference>
<evidence type="ECO:0000313" key="3">
    <source>
        <dbReference type="EMBL" id="SIS93117.1"/>
    </source>
</evidence>
<dbReference type="InterPro" id="IPR047691">
    <property type="entry name" value="PelF-like"/>
</dbReference>
<evidence type="ECO:0000259" key="1">
    <source>
        <dbReference type="Pfam" id="PF00534"/>
    </source>
</evidence>
<dbReference type="Proteomes" id="UP000186156">
    <property type="component" value="Unassembled WGS sequence"/>
</dbReference>
<sequence length="507" mass="56933">MSRSRVAPMSDVLLATEGTYPYTLGGVSAWADRLIRGLPDRSFTVYAVVANPGTGLRYELPPNVDRLLMVPLWGTDRHEEFSWNAQFARPFGLRRAFRREFLPAYEAFVTACLRPAEVKLADAREALWVFARFAEQGLMKYALRHRATWEVLRARLAEHPVFRHLVLFEAVDLGKLLYRYLAPLAFPAPEARVYHASAAAFCSLPLIVAKERYGRPLVITEHGVYYRERLLNLARLNRAAPYRYFLSSLYSLVVRLAYDAADSVAPVARFNAKWEERLGVPPAKIHPIPNGVDPSAFDITRPAGSGEDPLRLVMVARIDPLKDIHTAIRAMRSLRDVYGRRPDLEGVTLTIYGPAPDPAYEASCRDLVRAYGLESVVQFAGPTHEVNQALNAGDIAVMSSSSEGFPYAAVEAVMAGRPIVATDVGGMREIVREPYGMLVPPRRPRELADAIARMASKRAELAELGRLGRQRMLEEYSLDQFLARYRSWYDEWTDKGDANDEFNASNS</sequence>
<organism evidence="3 4">
    <name type="scientific">Alicyclobacillus vulcanalis</name>
    <dbReference type="NCBI Taxonomy" id="252246"/>
    <lineage>
        <taxon>Bacteria</taxon>
        <taxon>Bacillati</taxon>
        <taxon>Bacillota</taxon>
        <taxon>Bacilli</taxon>
        <taxon>Bacillales</taxon>
        <taxon>Alicyclobacillaceae</taxon>
        <taxon>Alicyclobacillus</taxon>
    </lineage>
</organism>
<dbReference type="Gene3D" id="3.40.50.2000">
    <property type="entry name" value="Glycogen Phosphorylase B"/>
    <property type="match status" value="2"/>
</dbReference>
<dbReference type="PANTHER" id="PTHR12526">
    <property type="entry name" value="GLYCOSYLTRANSFERASE"/>
    <property type="match status" value="1"/>
</dbReference>
<dbReference type="Pfam" id="PF00534">
    <property type="entry name" value="Glycos_transf_1"/>
    <property type="match status" value="1"/>
</dbReference>
<dbReference type="RefSeq" id="WP_234969706.1">
    <property type="nucleotide sequence ID" value="NZ_FTOO01000007.1"/>
</dbReference>
<dbReference type="AlphaFoldDB" id="A0A1N7N409"/>
<feature type="domain" description="Glycosyl transferase family 1" evidence="1">
    <location>
        <begin position="303"/>
        <end position="470"/>
    </location>
</feature>
<dbReference type="Pfam" id="PF11997">
    <property type="entry name" value="DUF3492"/>
    <property type="match status" value="1"/>
</dbReference>
<accession>A0A1N7N409</accession>
<dbReference type="NCBIfam" id="NF038011">
    <property type="entry name" value="PelF"/>
    <property type="match status" value="1"/>
</dbReference>
<proteinExistence type="predicted"/>
<gene>
    <name evidence="3" type="ORF">SAMN05421799_10756</name>
</gene>
<reference evidence="4" key="1">
    <citation type="submission" date="2017-01" db="EMBL/GenBank/DDBJ databases">
        <authorList>
            <person name="Varghese N."/>
            <person name="Submissions S."/>
        </authorList>
    </citation>
    <scope>NUCLEOTIDE SEQUENCE [LARGE SCALE GENOMIC DNA]</scope>
    <source>
        <strain evidence="4">DSM 16176</strain>
    </source>
</reference>
<feature type="domain" description="DUF3492" evidence="2">
    <location>
        <begin position="11"/>
        <end position="282"/>
    </location>
</feature>
<dbReference type="SUPFAM" id="SSF53756">
    <property type="entry name" value="UDP-Glycosyltransferase/glycogen phosphorylase"/>
    <property type="match status" value="1"/>
</dbReference>
<protein>
    <submittedName>
        <fullName evidence="3">Glycosyltransferase involved in cell wall bisynthesis</fullName>
    </submittedName>
</protein>
<dbReference type="STRING" id="252246.SAMN05421799_10756"/>
<name>A0A1N7N409_9BACL</name>
<dbReference type="GO" id="GO:0016757">
    <property type="term" value="F:glycosyltransferase activity"/>
    <property type="evidence" value="ECO:0007669"/>
    <property type="project" value="InterPro"/>
</dbReference>
<keyword evidence="3" id="KW-0808">Transferase</keyword>
<keyword evidence="4" id="KW-1185">Reference proteome</keyword>
<evidence type="ECO:0000259" key="2">
    <source>
        <dbReference type="Pfam" id="PF11997"/>
    </source>
</evidence>
<dbReference type="EMBL" id="FTOO01000007">
    <property type="protein sequence ID" value="SIS93117.1"/>
    <property type="molecule type" value="Genomic_DNA"/>
</dbReference>
<dbReference type="InterPro" id="IPR001296">
    <property type="entry name" value="Glyco_trans_1"/>
</dbReference>
<evidence type="ECO:0000313" key="4">
    <source>
        <dbReference type="Proteomes" id="UP000186156"/>
    </source>
</evidence>